<accession>A0A6C0CX92</accession>
<keyword evidence="1" id="KW-0472">Membrane</keyword>
<feature type="transmembrane region" description="Helical" evidence="1">
    <location>
        <begin position="12"/>
        <end position="28"/>
    </location>
</feature>
<evidence type="ECO:0000256" key="1">
    <source>
        <dbReference type="SAM" id="Phobius"/>
    </source>
</evidence>
<keyword evidence="1" id="KW-1133">Transmembrane helix</keyword>
<protein>
    <submittedName>
        <fullName evidence="2">Uncharacterized protein</fullName>
    </submittedName>
</protein>
<reference evidence="2" key="1">
    <citation type="journal article" date="2020" name="Nature">
        <title>Giant virus diversity and host interactions through global metagenomics.</title>
        <authorList>
            <person name="Schulz F."/>
            <person name="Roux S."/>
            <person name="Paez-Espino D."/>
            <person name="Jungbluth S."/>
            <person name="Walsh D.A."/>
            <person name="Denef V.J."/>
            <person name="McMahon K.D."/>
            <person name="Konstantinidis K.T."/>
            <person name="Eloe-Fadrosh E.A."/>
            <person name="Kyrpides N.C."/>
            <person name="Woyke T."/>
        </authorList>
    </citation>
    <scope>NUCLEOTIDE SEQUENCE</scope>
    <source>
        <strain evidence="2">GVMAG-M-3300023110-24</strain>
    </source>
</reference>
<proteinExistence type="predicted"/>
<dbReference type="AlphaFoldDB" id="A0A6C0CX92"/>
<organism evidence="2">
    <name type="scientific">viral metagenome</name>
    <dbReference type="NCBI Taxonomy" id="1070528"/>
    <lineage>
        <taxon>unclassified sequences</taxon>
        <taxon>metagenomes</taxon>
        <taxon>organismal metagenomes</taxon>
    </lineage>
</organism>
<evidence type="ECO:0000313" key="2">
    <source>
        <dbReference type="EMBL" id="QHT09128.1"/>
    </source>
</evidence>
<feature type="transmembrane region" description="Helical" evidence="1">
    <location>
        <begin position="49"/>
        <end position="78"/>
    </location>
</feature>
<keyword evidence="1" id="KW-0812">Transmembrane</keyword>
<name>A0A6C0CX92_9ZZZZ</name>
<dbReference type="EMBL" id="MN739508">
    <property type="protein sequence ID" value="QHT09128.1"/>
    <property type="molecule type" value="Genomic_DNA"/>
</dbReference>
<sequence>MYKINDDTNKYILGLAIIIINIGSRFILDELTPKQKKFINRPAIRRLTIFCIFYMTTRDCVASIILTITFILITMNIYNEEVQSEKKDEHDKILNEIQIVLSKYSK</sequence>